<evidence type="ECO:0000256" key="1">
    <source>
        <dbReference type="SAM" id="MobiDB-lite"/>
    </source>
</evidence>
<evidence type="ECO:0008006" key="3">
    <source>
        <dbReference type="Google" id="ProtNLM"/>
    </source>
</evidence>
<feature type="compositionally biased region" description="Polar residues" evidence="1">
    <location>
        <begin position="239"/>
        <end position="248"/>
    </location>
</feature>
<proteinExistence type="predicted"/>
<feature type="compositionally biased region" description="Basic and acidic residues" evidence="1">
    <location>
        <begin position="309"/>
        <end position="318"/>
    </location>
</feature>
<gene>
    <name evidence="2" type="ORF">Tci_001787</name>
</gene>
<name>A0A699GJ28_TANCI</name>
<feature type="region of interest" description="Disordered" evidence="1">
    <location>
        <begin position="271"/>
        <end position="387"/>
    </location>
</feature>
<reference evidence="2" key="1">
    <citation type="journal article" date="2019" name="Sci. Rep.">
        <title>Draft genome of Tanacetum cinerariifolium, the natural source of mosquito coil.</title>
        <authorList>
            <person name="Yamashiro T."/>
            <person name="Shiraishi A."/>
            <person name="Satake H."/>
            <person name="Nakayama K."/>
        </authorList>
    </citation>
    <scope>NUCLEOTIDE SEQUENCE</scope>
</reference>
<evidence type="ECO:0000313" key="2">
    <source>
        <dbReference type="EMBL" id="GEU29809.1"/>
    </source>
</evidence>
<feature type="compositionally biased region" description="Basic and acidic residues" evidence="1">
    <location>
        <begin position="376"/>
        <end position="387"/>
    </location>
</feature>
<feature type="compositionally biased region" description="Polar residues" evidence="1">
    <location>
        <begin position="335"/>
        <end position="350"/>
    </location>
</feature>
<dbReference type="EMBL" id="BKCJ010000102">
    <property type="protein sequence ID" value="GEU29809.1"/>
    <property type="molecule type" value="Genomic_DNA"/>
</dbReference>
<accession>A0A699GJ28</accession>
<comment type="caution">
    <text evidence="2">The sequence shown here is derived from an EMBL/GenBank/DDBJ whole genome shotgun (WGS) entry which is preliminary data.</text>
</comment>
<feature type="region of interest" description="Disordered" evidence="1">
    <location>
        <begin position="232"/>
        <end position="253"/>
    </location>
</feature>
<sequence>MLTQFPNQTSIYIPTAAYATHRHGTLPHQEYLLEFTSEYDISEALHLELSGPEERIVDFPEGKVGWMSFSKRSGKNTPQCYTKPLDSLKNWNNRFFWVDERVFPTVVDWRTSAPKDGMPAENTYFPKAVMILNTHRTPIQKQPEALLCLVGLSRRYYLGDEVYLIFFHDDDRDMDLFSLIRAPNPTKLKTDTSPRVAYEVPLLTVTASRVIKMEDPAATTDSSEVPSTIERSPLDFANENPSHQSTGLEDQGQEAVALEVPPLENVTTMGVAPEAGQVEGIAATGPHVVKERRKRGNDKVDTNAPPKLLRRDHVDPRPTESTPVDVSDLDPLSFTDPQSRPSADVTQSSKGAAEAGDPKSKNTSFTSMVGSPESIYRPERARQDKRIQARENKIKNLETLLEAETDMKKAAEGRSAKLSKELENMRALFSDLQEFKQYKDNRVEQRYVEMDACLDALSIDFDEELYPHMLTEIACHRWVIRHRLRLAVMKCGESTELRQAFADVVLAGIAKEAEAKYIEALHALKDLKYPIVDQLGNLKDAPMDVIMASLHLESDTGDDAPQSDGVPISMPTVAPQGLAILLADAATQTEISEDGASPRLLRLSS</sequence>
<dbReference type="AlphaFoldDB" id="A0A699GJ28"/>
<organism evidence="2">
    <name type="scientific">Tanacetum cinerariifolium</name>
    <name type="common">Dalmatian daisy</name>
    <name type="synonym">Chrysanthemum cinerariifolium</name>
    <dbReference type="NCBI Taxonomy" id="118510"/>
    <lineage>
        <taxon>Eukaryota</taxon>
        <taxon>Viridiplantae</taxon>
        <taxon>Streptophyta</taxon>
        <taxon>Embryophyta</taxon>
        <taxon>Tracheophyta</taxon>
        <taxon>Spermatophyta</taxon>
        <taxon>Magnoliopsida</taxon>
        <taxon>eudicotyledons</taxon>
        <taxon>Gunneridae</taxon>
        <taxon>Pentapetalae</taxon>
        <taxon>asterids</taxon>
        <taxon>campanulids</taxon>
        <taxon>Asterales</taxon>
        <taxon>Asteraceae</taxon>
        <taxon>Asteroideae</taxon>
        <taxon>Anthemideae</taxon>
        <taxon>Anthemidinae</taxon>
        <taxon>Tanacetum</taxon>
    </lineage>
</organism>
<protein>
    <recommendedName>
        <fullName evidence="3">Transposase (Putative), gypsy type</fullName>
    </recommendedName>
</protein>